<dbReference type="InterPro" id="IPR036291">
    <property type="entry name" value="NAD(P)-bd_dom_sf"/>
</dbReference>
<dbReference type="PANTHER" id="PTHR15020:SF50">
    <property type="entry name" value="UPF0659 PROTEIN YMR090W"/>
    <property type="match status" value="1"/>
</dbReference>
<name>A0A074NL51_9SPHN</name>
<proteinExistence type="predicted"/>
<dbReference type="Gene3D" id="3.40.50.720">
    <property type="entry name" value="NAD(P)-binding Rossmann-like Domain"/>
    <property type="match status" value="1"/>
</dbReference>
<protein>
    <recommendedName>
        <fullName evidence="1">NAD(P)-binding domain-containing protein</fullName>
    </recommendedName>
</protein>
<gene>
    <name evidence="2" type="ORF">EH32_05180</name>
</gene>
<dbReference type="Pfam" id="PF13460">
    <property type="entry name" value="NAD_binding_10"/>
    <property type="match status" value="1"/>
</dbReference>
<evidence type="ECO:0000313" key="2">
    <source>
        <dbReference type="EMBL" id="KEO98507.1"/>
    </source>
</evidence>
<feature type="domain" description="NAD(P)-binding" evidence="1">
    <location>
        <begin position="7"/>
        <end position="196"/>
    </location>
</feature>
<dbReference type="SUPFAM" id="SSF51735">
    <property type="entry name" value="NAD(P)-binding Rossmann-fold domains"/>
    <property type="match status" value="1"/>
</dbReference>
<dbReference type="OrthoDB" id="7352421at2"/>
<dbReference type="KEGG" id="elq:Ga0102493_113023"/>
<comment type="caution">
    <text evidence="2">The sequence shown here is derived from an EMBL/GenBank/DDBJ whole genome shotgun (WGS) entry which is preliminary data.</text>
</comment>
<evidence type="ECO:0000259" key="1">
    <source>
        <dbReference type="Pfam" id="PF13460"/>
    </source>
</evidence>
<reference evidence="2 3" key="1">
    <citation type="submission" date="2014-04" db="EMBL/GenBank/DDBJ databases">
        <title>A comprehensive comparison of genomes of Erythrobacter spp. Strains.</title>
        <authorList>
            <person name="Zheng Q."/>
        </authorList>
    </citation>
    <scope>NUCLEOTIDE SEQUENCE [LARGE SCALE GENOMIC DNA]</scope>
    <source>
        <strain evidence="2 3">DSM 8509</strain>
    </source>
</reference>
<sequence length="212" mass="22779">MRIAVFGSTGRTGRLLCEHALERGHEVTAHLRNPEKLADLGPAIVRVEGELSDMASIARAIDGADVVVSALGTVDRKANTVLSDATTAILSAMEQAGVRHFAAVTSLGCGDSYGRVNSRLMKLVIRTVAKQIWADKDRQEQAIMQAGSRGEIDFLIVRPGGLTEAEPRGSWTELRGGQRSKGRQMIARADVADYILGRIGNLPFGNDTVMLV</sequence>
<keyword evidence="3" id="KW-1185">Reference proteome</keyword>
<organism evidence="2 3">
    <name type="scientific">Erythrobacter litoralis</name>
    <dbReference type="NCBI Taxonomy" id="39960"/>
    <lineage>
        <taxon>Bacteria</taxon>
        <taxon>Pseudomonadati</taxon>
        <taxon>Pseudomonadota</taxon>
        <taxon>Alphaproteobacteria</taxon>
        <taxon>Sphingomonadales</taxon>
        <taxon>Erythrobacteraceae</taxon>
        <taxon>Erythrobacter/Porphyrobacter group</taxon>
        <taxon>Erythrobacter</taxon>
    </lineage>
</organism>
<evidence type="ECO:0000313" key="3">
    <source>
        <dbReference type="Proteomes" id="UP000027866"/>
    </source>
</evidence>
<dbReference type="PATRIC" id="fig|39960.10.peg.2116"/>
<dbReference type="Proteomes" id="UP000027866">
    <property type="component" value="Unassembled WGS sequence"/>
</dbReference>
<dbReference type="InterPro" id="IPR016040">
    <property type="entry name" value="NAD(P)-bd_dom"/>
</dbReference>
<dbReference type="EMBL" id="JMIX01000003">
    <property type="protein sequence ID" value="KEO98507.1"/>
    <property type="molecule type" value="Genomic_DNA"/>
</dbReference>
<dbReference type="AlphaFoldDB" id="A0A074NL51"/>
<accession>A0A074NL51</accession>
<dbReference type="RefSeq" id="WP_034900724.1">
    <property type="nucleotide sequence ID" value="NZ_CP017057.1"/>
</dbReference>
<dbReference type="PANTHER" id="PTHR15020">
    <property type="entry name" value="FLAVIN REDUCTASE-RELATED"/>
    <property type="match status" value="1"/>
</dbReference>